<evidence type="ECO:0000259" key="14">
    <source>
        <dbReference type="Pfam" id="PF11940"/>
    </source>
</evidence>
<comment type="cofactor">
    <cofactor evidence="2">
        <name>Zn(2+)</name>
        <dbReference type="ChEBI" id="CHEBI:29105"/>
    </cofactor>
</comment>
<dbReference type="InterPro" id="IPR037144">
    <property type="entry name" value="Peptidase_M1_pepN_C_sf"/>
</dbReference>
<dbReference type="Gene3D" id="3.30.2010.30">
    <property type="match status" value="1"/>
</dbReference>
<name>A0A516ISA4_9SPHN</name>
<dbReference type="InterPro" id="IPR045357">
    <property type="entry name" value="Aminopeptidase_N-like_N"/>
</dbReference>
<feature type="domain" description="Peptidase M1 membrane alanine aminopeptidase" evidence="13">
    <location>
        <begin position="236"/>
        <end position="446"/>
    </location>
</feature>
<dbReference type="GO" id="GO:0006508">
    <property type="term" value="P:proteolysis"/>
    <property type="evidence" value="ECO:0007669"/>
    <property type="project" value="UniProtKB-UniRule"/>
</dbReference>
<dbReference type="KEGG" id="sxa:FMM02_07195"/>
<comment type="similarity">
    <text evidence="3">Belongs to the peptidase M1 family.</text>
</comment>
<dbReference type="InterPro" id="IPR024601">
    <property type="entry name" value="Peptidase_M1_pepN_C"/>
</dbReference>
<dbReference type="CDD" id="cd09600">
    <property type="entry name" value="M1_APN"/>
    <property type="match status" value="1"/>
</dbReference>
<evidence type="ECO:0000256" key="10">
    <source>
        <dbReference type="ARBA" id="ARBA00022833"/>
    </source>
</evidence>
<dbReference type="Pfam" id="PF17900">
    <property type="entry name" value="Peptidase_M1_N"/>
    <property type="match status" value="1"/>
</dbReference>
<gene>
    <name evidence="17" type="primary">pepN</name>
    <name evidence="17" type="ORF">FMM02_07195</name>
</gene>
<feature type="domain" description="Peptidase M1 alanyl aminopeptidase C-terminal" evidence="15">
    <location>
        <begin position="554"/>
        <end position="867"/>
    </location>
</feature>
<dbReference type="GO" id="GO:0008237">
    <property type="term" value="F:metallopeptidase activity"/>
    <property type="evidence" value="ECO:0007669"/>
    <property type="project" value="UniProtKB-UniRule"/>
</dbReference>
<dbReference type="OrthoDB" id="100605at2"/>
<keyword evidence="9 17" id="KW-0378">Hydrolase</keyword>
<dbReference type="Pfam" id="PF01433">
    <property type="entry name" value="Peptidase_M1"/>
    <property type="match status" value="1"/>
</dbReference>
<dbReference type="PRINTS" id="PR00756">
    <property type="entry name" value="ALADIPTASE"/>
</dbReference>
<dbReference type="Pfam" id="PF11940">
    <property type="entry name" value="DUF3458"/>
    <property type="match status" value="1"/>
</dbReference>
<dbReference type="SUPFAM" id="SSF55486">
    <property type="entry name" value="Metalloproteases ('zincins'), catalytic domain"/>
    <property type="match status" value="1"/>
</dbReference>
<dbReference type="Gene3D" id="2.60.40.1840">
    <property type="match status" value="1"/>
</dbReference>
<dbReference type="NCBIfam" id="TIGR02414">
    <property type="entry name" value="pepN_proteo"/>
    <property type="match status" value="1"/>
</dbReference>
<dbReference type="GO" id="GO:0016285">
    <property type="term" value="F:alanyl aminopeptidase activity"/>
    <property type="evidence" value="ECO:0007669"/>
    <property type="project" value="UniProtKB-EC"/>
</dbReference>
<evidence type="ECO:0000256" key="5">
    <source>
        <dbReference type="ARBA" id="ARBA00015611"/>
    </source>
</evidence>
<evidence type="ECO:0000313" key="17">
    <source>
        <dbReference type="EMBL" id="QDP19759.1"/>
    </source>
</evidence>
<evidence type="ECO:0000256" key="1">
    <source>
        <dbReference type="ARBA" id="ARBA00000098"/>
    </source>
</evidence>
<evidence type="ECO:0000313" key="18">
    <source>
        <dbReference type="Proteomes" id="UP000321857"/>
    </source>
</evidence>
<dbReference type="Gene3D" id="2.60.40.1730">
    <property type="entry name" value="tricorn interacting facor f3 domain"/>
    <property type="match status" value="1"/>
</dbReference>
<dbReference type="Gene3D" id="1.10.390.10">
    <property type="entry name" value="Neutral Protease Domain 2"/>
    <property type="match status" value="1"/>
</dbReference>
<dbReference type="Proteomes" id="UP000321857">
    <property type="component" value="Chromosome"/>
</dbReference>
<keyword evidence="11" id="KW-0482">Metalloprotease</keyword>
<accession>A0A516ISA4</accession>
<dbReference type="InterPro" id="IPR014782">
    <property type="entry name" value="Peptidase_M1_dom"/>
</dbReference>
<evidence type="ECO:0000256" key="4">
    <source>
        <dbReference type="ARBA" id="ARBA00012564"/>
    </source>
</evidence>
<evidence type="ECO:0000256" key="6">
    <source>
        <dbReference type="ARBA" id="ARBA00022438"/>
    </source>
</evidence>
<dbReference type="Gene3D" id="1.25.50.10">
    <property type="entry name" value="Peptidase M1, alanyl aminopeptidase, C-terminal domain"/>
    <property type="match status" value="1"/>
</dbReference>
<evidence type="ECO:0000256" key="9">
    <source>
        <dbReference type="ARBA" id="ARBA00022801"/>
    </source>
</evidence>
<evidence type="ECO:0000256" key="3">
    <source>
        <dbReference type="ARBA" id="ARBA00010136"/>
    </source>
</evidence>
<evidence type="ECO:0000259" key="16">
    <source>
        <dbReference type="Pfam" id="PF17900"/>
    </source>
</evidence>
<sequence>MSDTLVHPEAPAAPEHVAIHRKDYRPPDWLVPSIALEVDLDPQRTTVRSRLMVTRNGDHGRALRLAGDELTPLEVRVDGDDADWVMDGNDLVVTIERDRAEVETTVALVPAANTKLMGLYASGGILCTQCESEGFRRIAFHPDRPDVLSVYSVRMTADRACFPVLLANGNLVAAGEAGGGLHWAQWDDPFPKPSYLFAMVAGDLQPNRDRFTTMSGREVELAIWVRQIDLPKTAHAMASLKAAMRWDEETYGREYDLDLFNIVAVDDFNFGAMENKGLNIFNSRYVLADQDTATDSDFDNIAGVVAHEYFHNWSGDRVTCRDWFQLSLKEGFTVFRDQSFSADMGSAAVKRIDDVRVLRAAQFPEDAGPLAHPVRPETYIEITNFYTATVYNKGAELIRMMRTILGDEAYRKGSDLYFDRHDGQAATCEDFVRAMEDASGVDLGQFRLWYSQAGTPLVDARLSHDRDAATATLELSQSIPDTPGQTGKAPMLLPLRTALIGSDSGEPIGEERLILLGTATTTVRFDGVTEPPLLSINRDFSAPVNLRVERRDGELERLAEVDPDPFARYEAGQELMYRVLLAGASGEAADTAPVIAAARGTLVSDTLDPAFKSEALSLPAESLIGDRMQWVDPEAIHRSRDTLRSAIGSELGELLAAAQAVGAAGHDLSPKAKGIRRLRSVALSLMAAGDPLRGAAAAKAQFDLADNMTDRQGALLVLASLDSPEREAAFDAFYIRYRDDSLVLDKWFALQAAAQRLDTIEVVEKLASHPDFTVRNPNRWRALVGNFAANQWCFHDPSGRGYRFLADMILGVDRINPQVAARQVSSLGRWRRLEPVRAALMQAELERIVQSPGLSRDVFEQASKSLA</sequence>
<evidence type="ECO:0000256" key="2">
    <source>
        <dbReference type="ARBA" id="ARBA00001947"/>
    </source>
</evidence>
<evidence type="ECO:0000256" key="7">
    <source>
        <dbReference type="ARBA" id="ARBA00022670"/>
    </source>
</evidence>
<keyword evidence="7" id="KW-0645">Protease</keyword>
<dbReference type="FunFam" id="1.10.390.10:FF:000002">
    <property type="entry name" value="Aminopeptidase N"/>
    <property type="match status" value="1"/>
</dbReference>
<feature type="domain" description="Aminopeptidase N-like N-terminal" evidence="16">
    <location>
        <begin position="101"/>
        <end position="196"/>
    </location>
</feature>
<protein>
    <recommendedName>
        <fullName evidence="5 12">Aminopeptidase N</fullName>
        <ecNumber evidence="4 12">3.4.11.2</ecNumber>
    </recommendedName>
</protein>
<dbReference type="EC" id="3.4.11.2" evidence="4 12"/>
<dbReference type="Pfam" id="PF17432">
    <property type="entry name" value="DUF3458_C"/>
    <property type="match status" value="1"/>
</dbReference>
<dbReference type="PANTHER" id="PTHR46322">
    <property type="entry name" value="PUROMYCIN-SENSITIVE AMINOPEPTIDASE"/>
    <property type="match status" value="1"/>
</dbReference>
<feature type="domain" description="Peptidase M1 alanyl aminopeptidase Ig-like fold" evidence="14">
    <location>
        <begin position="454"/>
        <end position="547"/>
    </location>
</feature>
<organism evidence="17 18">
    <name type="scientific">Sphingomonas xanthus</name>
    <dbReference type="NCBI Taxonomy" id="2594473"/>
    <lineage>
        <taxon>Bacteria</taxon>
        <taxon>Pseudomonadati</taxon>
        <taxon>Pseudomonadota</taxon>
        <taxon>Alphaproteobacteria</taxon>
        <taxon>Sphingomonadales</taxon>
        <taxon>Sphingomonadaceae</taxon>
        <taxon>Sphingomonas</taxon>
    </lineage>
</organism>
<dbReference type="RefSeq" id="WP_147494208.1">
    <property type="nucleotide sequence ID" value="NZ_CP041659.1"/>
</dbReference>
<evidence type="ECO:0000259" key="13">
    <source>
        <dbReference type="Pfam" id="PF01433"/>
    </source>
</evidence>
<evidence type="ECO:0000256" key="8">
    <source>
        <dbReference type="ARBA" id="ARBA00022723"/>
    </source>
</evidence>
<dbReference type="InterPro" id="IPR035414">
    <property type="entry name" value="Peptidase_M1_pepN_Ig-like"/>
</dbReference>
<proteinExistence type="inferred from homology"/>
<dbReference type="EMBL" id="CP041659">
    <property type="protein sequence ID" value="QDP19759.1"/>
    <property type="molecule type" value="Genomic_DNA"/>
</dbReference>
<evidence type="ECO:0000256" key="12">
    <source>
        <dbReference type="NCBIfam" id="TIGR02414"/>
    </source>
</evidence>
<keyword evidence="10" id="KW-0862">Zinc</keyword>
<keyword evidence="6 17" id="KW-0031">Aminopeptidase</keyword>
<evidence type="ECO:0000259" key="15">
    <source>
        <dbReference type="Pfam" id="PF17432"/>
    </source>
</evidence>
<evidence type="ECO:0000256" key="11">
    <source>
        <dbReference type="ARBA" id="ARBA00023049"/>
    </source>
</evidence>
<comment type="catalytic activity">
    <reaction evidence="1">
        <text>Release of an N-terminal amino acid, Xaa-|-Yaa- from a peptide, amide or arylamide. Xaa is preferably Ala, but may be most amino acids including Pro (slow action). When a terminal hydrophobic residue is followed by a prolyl residue, the two may be released as an intact Xaa-Pro dipeptide.</text>
        <dbReference type="EC" id="3.4.11.2"/>
    </reaction>
</comment>
<keyword evidence="8" id="KW-0479">Metal-binding</keyword>
<keyword evidence="18" id="KW-1185">Reference proteome</keyword>
<dbReference type="InterPro" id="IPR001930">
    <property type="entry name" value="Peptidase_M1"/>
</dbReference>
<dbReference type="PANTHER" id="PTHR46322:SF1">
    <property type="entry name" value="PUROMYCIN-SENSITIVE AMINOPEPTIDASE"/>
    <property type="match status" value="1"/>
</dbReference>
<dbReference type="FunFam" id="3.30.2010.30:FF:000002">
    <property type="entry name" value="Putative aminopeptidase N"/>
    <property type="match status" value="1"/>
</dbReference>
<dbReference type="GO" id="GO:0008270">
    <property type="term" value="F:zinc ion binding"/>
    <property type="evidence" value="ECO:0007669"/>
    <property type="project" value="InterPro"/>
</dbReference>
<dbReference type="AlphaFoldDB" id="A0A516ISA4"/>
<dbReference type="SUPFAM" id="SSF63737">
    <property type="entry name" value="Leukotriene A4 hydrolase N-terminal domain"/>
    <property type="match status" value="1"/>
</dbReference>
<reference evidence="17 18" key="1">
    <citation type="submission" date="2019-07" db="EMBL/GenBank/DDBJ databases">
        <title>Sphingomonas AE3 Genome sequencing and assembly.</title>
        <authorList>
            <person name="Kim H."/>
        </authorList>
    </citation>
    <scope>NUCLEOTIDE SEQUENCE [LARGE SCALE GENOMIC DNA]</scope>
    <source>
        <strain evidence="17 18">AE3</strain>
    </source>
</reference>
<dbReference type="InterPro" id="IPR042097">
    <property type="entry name" value="Aminopeptidase_N-like_N_sf"/>
</dbReference>
<dbReference type="InterPro" id="IPR012779">
    <property type="entry name" value="Peptidase_M1_pepN"/>
</dbReference>
<dbReference type="InterPro" id="IPR027268">
    <property type="entry name" value="Peptidase_M4/M1_CTD_sf"/>
</dbReference>
<dbReference type="InterPro" id="IPR038438">
    <property type="entry name" value="PepN_Ig-like_sf"/>
</dbReference>